<accession>A0A392SNN0</accession>
<protein>
    <submittedName>
        <fullName evidence="1">Uncharacterized protein</fullName>
    </submittedName>
</protein>
<feature type="non-terminal residue" evidence="1">
    <location>
        <position position="1"/>
    </location>
</feature>
<dbReference type="Proteomes" id="UP000265520">
    <property type="component" value="Unassembled WGS sequence"/>
</dbReference>
<dbReference type="EMBL" id="LXQA010403861">
    <property type="protein sequence ID" value="MCI49615.1"/>
    <property type="molecule type" value="Genomic_DNA"/>
</dbReference>
<comment type="caution">
    <text evidence="1">The sequence shown here is derived from an EMBL/GenBank/DDBJ whole genome shotgun (WGS) entry which is preliminary data.</text>
</comment>
<proteinExistence type="predicted"/>
<name>A0A392SNN0_9FABA</name>
<sequence length="41" mass="4445">NFGWRLVSDIGLVGLVRRGLLGGGTKLKLLETNNGLEYVSE</sequence>
<dbReference type="AlphaFoldDB" id="A0A392SNN0"/>
<organism evidence="1 2">
    <name type="scientific">Trifolium medium</name>
    <dbReference type="NCBI Taxonomy" id="97028"/>
    <lineage>
        <taxon>Eukaryota</taxon>
        <taxon>Viridiplantae</taxon>
        <taxon>Streptophyta</taxon>
        <taxon>Embryophyta</taxon>
        <taxon>Tracheophyta</taxon>
        <taxon>Spermatophyta</taxon>
        <taxon>Magnoliopsida</taxon>
        <taxon>eudicotyledons</taxon>
        <taxon>Gunneridae</taxon>
        <taxon>Pentapetalae</taxon>
        <taxon>rosids</taxon>
        <taxon>fabids</taxon>
        <taxon>Fabales</taxon>
        <taxon>Fabaceae</taxon>
        <taxon>Papilionoideae</taxon>
        <taxon>50 kb inversion clade</taxon>
        <taxon>NPAAA clade</taxon>
        <taxon>Hologalegina</taxon>
        <taxon>IRL clade</taxon>
        <taxon>Trifolieae</taxon>
        <taxon>Trifolium</taxon>
    </lineage>
</organism>
<evidence type="ECO:0000313" key="1">
    <source>
        <dbReference type="EMBL" id="MCI49615.1"/>
    </source>
</evidence>
<evidence type="ECO:0000313" key="2">
    <source>
        <dbReference type="Proteomes" id="UP000265520"/>
    </source>
</evidence>
<reference evidence="1 2" key="1">
    <citation type="journal article" date="2018" name="Front. Plant Sci.">
        <title>Red Clover (Trifolium pratense) and Zigzag Clover (T. medium) - A Picture of Genomic Similarities and Differences.</title>
        <authorList>
            <person name="Dluhosova J."/>
            <person name="Istvanek J."/>
            <person name="Nedelnik J."/>
            <person name="Repkova J."/>
        </authorList>
    </citation>
    <scope>NUCLEOTIDE SEQUENCE [LARGE SCALE GENOMIC DNA]</scope>
    <source>
        <strain evidence="2">cv. 10/8</strain>
        <tissue evidence="1">Leaf</tissue>
    </source>
</reference>
<keyword evidence="2" id="KW-1185">Reference proteome</keyword>